<dbReference type="Gene3D" id="3.30.429.10">
    <property type="entry name" value="Macrophage Migration Inhibitory Factor"/>
    <property type="match status" value="1"/>
</dbReference>
<proteinExistence type="predicted"/>
<dbReference type="InterPro" id="IPR028116">
    <property type="entry name" value="Cis-CaaD-like"/>
</dbReference>
<organism evidence="2 3">
    <name type="scientific">Caballeronia sordidicola</name>
    <name type="common">Burkholderia sordidicola</name>
    <dbReference type="NCBI Taxonomy" id="196367"/>
    <lineage>
        <taxon>Bacteria</taxon>
        <taxon>Pseudomonadati</taxon>
        <taxon>Pseudomonadota</taxon>
        <taxon>Betaproteobacteria</taxon>
        <taxon>Burkholderiales</taxon>
        <taxon>Burkholderiaceae</taxon>
        <taxon>Caballeronia</taxon>
    </lineage>
</organism>
<feature type="domain" description="Tautomerase cis-CaaD-like" evidence="1">
    <location>
        <begin position="1"/>
        <end position="130"/>
    </location>
</feature>
<accession>A0A242MGL1</accession>
<evidence type="ECO:0000313" key="2">
    <source>
        <dbReference type="EMBL" id="OTP70359.1"/>
    </source>
</evidence>
<evidence type="ECO:0000313" key="3">
    <source>
        <dbReference type="Proteomes" id="UP000195221"/>
    </source>
</evidence>
<comment type="caution">
    <text evidence="2">The sequence shown here is derived from an EMBL/GenBank/DDBJ whole genome shotgun (WGS) entry which is preliminary data.</text>
</comment>
<dbReference type="RefSeq" id="WP_075358017.1">
    <property type="nucleotide sequence ID" value="NZ_MSRG01000023.1"/>
</dbReference>
<evidence type="ECO:0000259" key="1">
    <source>
        <dbReference type="Pfam" id="PF14832"/>
    </source>
</evidence>
<dbReference type="InterPro" id="IPR014347">
    <property type="entry name" value="Tautomerase/MIF_sf"/>
</dbReference>
<dbReference type="Proteomes" id="UP000195221">
    <property type="component" value="Unassembled WGS sequence"/>
</dbReference>
<dbReference type="Pfam" id="PF14832">
    <property type="entry name" value="Tautomerase_3"/>
    <property type="match status" value="1"/>
</dbReference>
<gene>
    <name evidence="2" type="ORF">PAMC26577_27430</name>
</gene>
<dbReference type="AlphaFoldDB" id="A0A242MGL1"/>
<name>A0A242MGL1_CABSO</name>
<protein>
    <submittedName>
        <fullName evidence="2">4-oxalocrotonate tautomerase-like protein</fullName>
    </submittedName>
</protein>
<sequence length="148" mass="16385">MPTYIVSTAADRFNDELKHRIADGITKAHSRATGAQGFFAQVIFNEIPAGNHFIGGSPLKAEQAFVHGHIRAGRTPEQKRQLLESIVEVIISATALERRYVWAYISELPPSQMVEYGRVLPEPGAEEDWLKSMDEADRDYLLGMGAGS</sequence>
<dbReference type="EMBL" id="NBTZ01000109">
    <property type="protein sequence ID" value="OTP70359.1"/>
    <property type="molecule type" value="Genomic_DNA"/>
</dbReference>
<dbReference type="SUPFAM" id="SSF55331">
    <property type="entry name" value="Tautomerase/MIF"/>
    <property type="match status" value="1"/>
</dbReference>
<reference evidence="2 3" key="1">
    <citation type="submission" date="2017-03" db="EMBL/GenBank/DDBJ databases">
        <title>Genome analysis of strain PAMC 26577.</title>
        <authorList>
            <person name="Oh H.-M."/>
            <person name="Yang J.-A."/>
        </authorList>
    </citation>
    <scope>NUCLEOTIDE SEQUENCE [LARGE SCALE GENOMIC DNA]</scope>
    <source>
        <strain evidence="2 3">PAMC 26577</strain>
    </source>
</reference>